<comment type="caution">
    <text evidence="3">The sequence shown here is derived from an EMBL/GenBank/DDBJ whole genome shotgun (WGS) entry which is preliminary data.</text>
</comment>
<dbReference type="GO" id="GO:0005737">
    <property type="term" value="C:cytoplasm"/>
    <property type="evidence" value="ECO:0007669"/>
    <property type="project" value="TreeGrafter"/>
</dbReference>
<evidence type="ECO:0000313" key="4">
    <source>
        <dbReference type="Proteomes" id="UP000275408"/>
    </source>
</evidence>
<dbReference type="OrthoDB" id="2333384at2759"/>
<dbReference type="Proteomes" id="UP000275408">
    <property type="component" value="Unassembled WGS sequence"/>
</dbReference>
<dbReference type="SMART" id="SM01017">
    <property type="entry name" value="Arrestin_C"/>
    <property type="match status" value="1"/>
</dbReference>
<evidence type="ECO:0000256" key="1">
    <source>
        <dbReference type="ARBA" id="ARBA00005298"/>
    </source>
</evidence>
<organism evidence="3 4">
    <name type="scientific">Pocillopora damicornis</name>
    <name type="common">Cauliflower coral</name>
    <name type="synonym">Millepora damicornis</name>
    <dbReference type="NCBI Taxonomy" id="46731"/>
    <lineage>
        <taxon>Eukaryota</taxon>
        <taxon>Metazoa</taxon>
        <taxon>Cnidaria</taxon>
        <taxon>Anthozoa</taxon>
        <taxon>Hexacorallia</taxon>
        <taxon>Scleractinia</taxon>
        <taxon>Astrocoeniina</taxon>
        <taxon>Pocilloporidae</taxon>
        <taxon>Pocillopora</taxon>
    </lineage>
</organism>
<dbReference type="InterPro" id="IPR050357">
    <property type="entry name" value="Arrestin_domain-protein"/>
</dbReference>
<dbReference type="AlphaFoldDB" id="A0A3M6UBF6"/>
<keyword evidence="4" id="KW-1185">Reference proteome</keyword>
<evidence type="ECO:0000259" key="2">
    <source>
        <dbReference type="SMART" id="SM01017"/>
    </source>
</evidence>
<dbReference type="Pfam" id="PF02752">
    <property type="entry name" value="Arrestin_C"/>
    <property type="match status" value="1"/>
</dbReference>
<dbReference type="InterPro" id="IPR011021">
    <property type="entry name" value="Arrestin-like_N"/>
</dbReference>
<feature type="domain" description="Arrestin C-terminal-like" evidence="2">
    <location>
        <begin position="195"/>
        <end position="324"/>
    </location>
</feature>
<dbReference type="STRING" id="46731.A0A3M6UBF6"/>
<dbReference type="Gene3D" id="2.60.40.640">
    <property type="match status" value="2"/>
</dbReference>
<evidence type="ECO:0000313" key="3">
    <source>
        <dbReference type="EMBL" id="RMX50798.1"/>
    </source>
</evidence>
<accession>A0A3M6UBF6</accession>
<protein>
    <recommendedName>
        <fullName evidence="2">Arrestin C-terminal-like domain-containing protein</fullName>
    </recommendedName>
</protein>
<dbReference type="Pfam" id="PF00339">
    <property type="entry name" value="Arrestin_N"/>
    <property type="match status" value="1"/>
</dbReference>
<proteinExistence type="inferred from homology"/>
<comment type="similarity">
    <text evidence="1">Belongs to the arrestin family.</text>
</comment>
<dbReference type="SUPFAM" id="SSF81296">
    <property type="entry name" value="E set domains"/>
    <property type="match status" value="2"/>
</dbReference>
<reference evidence="3 4" key="1">
    <citation type="journal article" date="2018" name="Sci. Rep.">
        <title>Comparative analysis of the Pocillopora damicornis genome highlights role of immune system in coral evolution.</title>
        <authorList>
            <person name="Cunning R."/>
            <person name="Bay R.A."/>
            <person name="Gillette P."/>
            <person name="Baker A.C."/>
            <person name="Traylor-Knowles N."/>
        </authorList>
    </citation>
    <scope>NUCLEOTIDE SEQUENCE [LARGE SCALE GENOMIC DNA]</scope>
    <source>
        <strain evidence="3">RSMAS</strain>
        <tissue evidence="3">Whole animal</tissue>
    </source>
</reference>
<dbReference type="EMBL" id="RCHS01001895">
    <property type="protein sequence ID" value="RMX50798.1"/>
    <property type="molecule type" value="Genomic_DNA"/>
</dbReference>
<dbReference type="PANTHER" id="PTHR11188">
    <property type="entry name" value="ARRESTIN DOMAIN CONTAINING PROTEIN"/>
    <property type="match status" value="1"/>
</dbReference>
<name>A0A3M6UBF6_POCDA</name>
<gene>
    <name evidence="3" type="ORF">pdam_00003145</name>
</gene>
<dbReference type="InterPro" id="IPR014756">
    <property type="entry name" value="Ig_E-set"/>
</dbReference>
<dbReference type="GO" id="GO:0015031">
    <property type="term" value="P:protein transport"/>
    <property type="evidence" value="ECO:0007669"/>
    <property type="project" value="TreeGrafter"/>
</dbReference>
<dbReference type="InterPro" id="IPR011022">
    <property type="entry name" value="Arrestin_C-like"/>
</dbReference>
<dbReference type="PANTHER" id="PTHR11188:SF176">
    <property type="entry name" value="ARRESTIN DOMAIN-CONTAINING PROTEIN 1"/>
    <property type="match status" value="1"/>
</dbReference>
<sequence length="440" mass="49638">MASNAIEIFEVQLDQPNRVFYPGETVSGRVKLHLKEHLKIKELRLECRGEAYVNWPEYSGSHTRYHYNRERFFSTMAVILGEVKRLLKPPVMAQFTGKNKKNGMNSPTFISEGRYRFSFKFIIPEKYLPTSFEGRHGNIRYWARAVIERGLGKKNIKTKPAQFLIGDYVALEDFEDVSDPVIEEDSRTLGWSCMASGTLVIRAEIDRGGFKQGDDINISVLVANETSRNVAYTEMSLIQRVLFVGVEGGKTFSDQTVCYVRKQGVFSGWEQDFPNISLAIPPKTYPTLISCKCIAVLYFILIKAKVKGKLSKDGYLEIPVVIACSDDQSEMLAQLSTQANMTSQKPKRRKGTFFCITGNTPLMGGLNSSKSEYLKEDENDQYVFSPTFRSLGSYEGTFTDIANVYNSRNGKIPRGKVSIGHYTENSNVARNGRVKLVSVV</sequence>
<dbReference type="InterPro" id="IPR014752">
    <property type="entry name" value="Arrestin-like_C"/>
</dbReference>